<dbReference type="RefSeq" id="WP_326567922.1">
    <property type="nucleotide sequence ID" value="NZ_CP142149.1"/>
</dbReference>
<evidence type="ECO:0000256" key="1">
    <source>
        <dbReference type="ARBA" id="ARBA00004370"/>
    </source>
</evidence>
<accession>A0ABZ1I413</accession>
<evidence type="ECO:0000256" key="3">
    <source>
        <dbReference type="SAM" id="SignalP"/>
    </source>
</evidence>
<dbReference type="PANTHER" id="PTHR37042:SF4">
    <property type="entry name" value="OUTER MEMBRANE PROTEIN RV1973"/>
    <property type="match status" value="1"/>
</dbReference>
<keyword evidence="5" id="KW-1185">Reference proteome</keyword>
<evidence type="ECO:0000256" key="2">
    <source>
        <dbReference type="ARBA" id="ARBA00023136"/>
    </source>
</evidence>
<evidence type="ECO:0000313" key="5">
    <source>
        <dbReference type="Proteomes" id="UP001330812"/>
    </source>
</evidence>
<feature type="chain" id="PRO_5046331283" evidence="3">
    <location>
        <begin position="18"/>
        <end position="310"/>
    </location>
</feature>
<sequence length="310" mass="31272">MKRGVVLVLSAISVVVAGVAGCSSPTAGSPAPAPAAAPANLAYVDGGATSTALAGIKKAVEASFTFDSTDRAAITKNEQEYLVGGARKQFDQTLASIGTTPVKTQTQVLESGVSALGPRSAKVLAVVSQHSTAPDGKTNAATAVMLISAAPAGGRWQLTDLNFDPRGAIGTADGPGAPPAAATRDSALAAAHRDGAVLLTLDAKNADAVYDRFESVAVDPLLTQFRADRAHTVDSMKQSGASATLNPQSVAALVSATPDGKTATVLLGAIVATQQQTGTQERRVPVRLTLARQPNGDWKVSGIDAVAPAS</sequence>
<organism evidence="4 5">
    <name type="scientific">Amycolatopsis rhabdoformis</name>
    <dbReference type="NCBI Taxonomy" id="1448059"/>
    <lineage>
        <taxon>Bacteria</taxon>
        <taxon>Bacillati</taxon>
        <taxon>Actinomycetota</taxon>
        <taxon>Actinomycetes</taxon>
        <taxon>Pseudonocardiales</taxon>
        <taxon>Pseudonocardiaceae</taxon>
        <taxon>Amycolatopsis</taxon>
    </lineage>
</organism>
<evidence type="ECO:0000313" key="4">
    <source>
        <dbReference type="EMBL" id="WSE28929.1"/>
    </source>
</evidence>
<dbReference type="EMBL" id="CP142149">
    <property type="protein sequence ID" value="WSE28929.1"/>
    <property type="molecule type" value="Genomic_DNA"/>
</dbReference>
<dbReference type="PANTHER" id="PTHR37042">
    <property type="entry name" value="OUTER MEMBRANE PROTEIN RV1973"/>
    <property type="match status" value="1"/>
</dbReference>
<keyword evidence="3" id="KW-0732">Signal</keyword>
<reference evidence="4 5" key="1">
    <citation type="journal article" date="2015" name="Int. J. Syst. Evol. Microbiol.">
        <title>Amycolatopsis rhabdoformis sp. nov., an actinomycete isolated from a tropical forest soil.</title>
        <authorList>
            <person name="Souza W.R."/>
            <person name="Silva R.E."/>
            <person name="Goodfellow M."/>
            <person name="Busarakam K."/>
            <person name="Figueiro F.S."/>
            <person name="Ferreira D."/>
            <person name="Rodrigues-Filho E."/>
            <person name="Moraes L.A.B."/>
            <person name="Zucchi T.D."/>
        </authorList>
    </citation>
    <scope>NUCLEOTIDE SEQUENCE [LARGE SCALE GENOMIC DNA]</scope>
    <source>
        <strain evidence="4 5">NCIMB 14900</strain>
    </source>
</reference>
<gene>
    <name evidence="4" type="ORF">VSH64_39905</name>
</gene>
<dbReference type="Proteomes" id="UP001330812">
    <property type="component" value="Chromosome"/>
</dbReference>
<name>A0ABZ1I413_9PSEU</name>
<feature type="signal peptide" evidence="3">
    <location>
        <begin position="1"/>
        <end position="17"/>
    </location>
</feature>
<proteinExistence type="predicted"/>
<dbReference type="PROSITE" id="PS51257">
    <property type="entry name" value="PROKAR_LIPOPROTEIN"/>
    <property type="match status" value="1"/>
</dbReference>
<keyword evidence="2" id="KW-0472">Membrane</keyword>
<comment type="subcellular location">
    <subcellularLocation>
        <location evidence="1">Membrane</location>
    </subcellularLocation>
</comment>
<protein>
    <submittedName>
        <fullName evidence="4">Uncharacterized protein</fullName>
    </submittedName>
</protein>